<evidence type="ECO:0000256" key="6">
    <source>
        <dbReference type="SAM" id="Phobius"/>
    </source>
</evidence>
<sequence>MLNDGENPSLYFHKEDVLLCMLPLFHIYSLNSVFLCGLHAGSAIVTMKNYVFVKLMELAEKYRVTVAPYVPPIVVEIAKCEAVDNYDLSSVRMVMPGAAPMGRNCRKHLRLTFLTLNLDRYVDGVHDNDYVVSFRLGTKAIGEDIEGQ</sequence>
<dbReference type="Proteomes" id="UP000233837">
    <property type="component" value="Unassembled WGS sequence"/>
</dbReference>
<name>A0A2I0VE58_9ASPA</name>
<dbReference type="SUPFAM" id="SSF56801">
    <property type="entry name" value="Acetyl-CoA synthetase-like"/>
    <property type="match status" value="1"/>
</dbReference>
<evidence type="ECO:0000256" key="2">
    <source>
        <dbReference type="ARBA" id="ARBA00012959"/>
    </source>
</evidence>
<accession>A0A2I0VE58</accession>
<evidence type="ECO:0000256" key="5">
    <source>
        <dbReference type="ARBA" id="ARBA00034252"/>
    </source>
</evidence>
<feature type="domain" description="AMP-dependent synthetase/ligase" evidence="7">
    <location>
        <begin position="12"/>
        <end position="113"/>
    </location>
</feature>
<feature type="transmembrane region" description="Helical" evidence="6">
    <location>
        <begin position="25"/>
        <end position="46"/>
    </location>
</feature>
<keyword evidence="9" id="KW-1185">Reference proteome</keyword>
<reference evidence="8 9" key="1">
    <citation type="journal article" date="2016" name="Sci. Rep.">
        <title>The Dendrobium catenatum Lindl. genome sequence provides insights into polysaccharide synthase, floral development and adaptive evolution.</title>
        <authorList>
            <person name="Zhang G.Q."/>
            <person name="Xu Q."/>
            <person name="Bian C."/>
            <person name="Tsai W.C."/>
            <person name="Yeh C.M."/>
            <person name="Liu K.W."/>
            <person name="Yoshida K."/>
            <person name="Zhang L.S."/>
            <person name="Chang S.B."/>
            <person name="Chen F."/>
            <person name="Shi Y."/>
            <person name="Su Y.Y."/>
            <person name="Zhang Y.Q."/>
            <person name="Chen L.J."/>
            <person name="Yin Y."/>
            <person name="Lin M."/>
            <person name="Huang H."/>
            <person name="Deng H."/>
            <person name="Wang Z.W."/>
            <person name="Zhu S.L."/>
            <person name="Zhao X."/>
            <person name="Deng C."/>
            <person name="Niu S.C."/>
            <person name="Huang J."/>
            <person name="Wang M."/>
            <person name="Liu G.H."/>
            <person name="Yang H.J."/>
            <person name="Xiao X.J."/>
            <person name="Hsiao Y.Y."/>
            <person name="Wu W.L."/>
            <person name="Chen Y.Y."/>
            <person name="Mitsuda N."/>
            <person name="Ohme-Takagi M."/>
            <person name="Luo Y.B."/>
            <person name="Van de Peer Y."/>
            <person name="Liu Z.J."/>
        </authorList>
    </citation>
    <scope>NUCLEOTIDE SEQUENCE [LARGE SCALE GENOMIC DNA]</scope>
    <source>
        <tissue evidence="8">The whole plant</tissue>
    </source>
</reference>
<keyword evidence="4" id="KW-0067">ATP-binding</keyword>
<dbReference type="STRING" id="906689.A0A2I0VE58"/>
<evidence type="ECO:0000313" key="8">
    <source>
        <dbReference type="EMBL" id="PKU61702.1"/>
    </source>
</evidence>
<keyword evidence="6" id="KW-0472">Membrane</keyword>
<gene>
    <name evidence="8" type="primary">4CL</name>
    <name evidence="8" type="ORF">MA16_Dca028179</name>
</gene>
<proteinExistence type="inferred from homology"/>
<evidence type="ECO:0000259" key="7">
    <source>
        <dbReference type="Pfam" id="PF00501"/>
    </source>
</evidence>
<dbReference type="EMBL" id="KZ504603">
    <property type="protein sequence ID" value="PKU61702.1"/>
    <property type="molecule type" value="Genomic_DNA"/>
</dbReference>
<evidence type="ECO:0000256" key="3">
    <source>
        <dbReference type="ARBA" id="ARBA00022598"/>
    </source>
</evidence>
<dbReference type="AlphaFoldDB" id="A0A2I0VE58"/>
<keyword evidence="4" id="KW-0547">Nucleotide-binding</keyword>
<dbReference type="Pfam" id="PF00501">
    <property type="entry name" value="AMP-binding"/>
    <property type="match status" value="1"/>
</dbReference>
<comment type="similarity">
    <text evidence="1">Belongs to the ATP-dependent AMP-binding enzyme family.</text>
</comment>
<keyword evidence="3 8" id="KW-0436">Ligase</keyword>
<protein>
    <recommendedName>
        <fullName evidence="2">4-coumarate--CoA ligase</fullName>
        <ecNumber evidence="2">6.2.1.12</ecNumber>
    </recommendedName>
</protein>
<keyword evidence="6" id="KW-1133">Transmembrane helix</keyword>
<dbReference type="Gene3D" id="3.40.50.980">
    <property type="match status" value="1"/>
</dbReference>
<dbReference type="PANTHER" id="PTHR24096:SF149">
    <property type="entry name" value="AMP-BINDING DOMAIN-CONTAINING PROTEIN-RELATED"/>
    <property type="match status" value="1"/>
</dbReference>
<dbReference type="GO" id="GO:0005524">
    <property type="term" value="F:ATP binding"/>
    <property type="evidence" value="ECO:0007669"/>
    <property type="project" value="UniProtKB-KW"/>
</dbReference>
<dbReference type="PANTHER" id="PTHR24096">
    <property type="entry name" value="LONG-CHAIN-FATTY-ACID--COA LIGASE"/>
    <property type="match status" value="1"/>
</dbReference>
<dbReference type="EC" id="6.2.1.12" evidence="2"/>
<reference evidence="8 9" key="2">
    <citation type="journal article" date="2017" name="Nature">
        <title>The Apostasia genome and the evolution of orchids.</title>
        <authorList>
            <person name="Zhang G.Q."/>
            <person name="Liu K.W."/>
            <person name="Li Z."/>
            <person name="Lohaus R."/>
            <person name="Hsiao Y.Y."/>
            <person name="Niu S.C."/>
            <person name="Wang J.Y."/>
            <person name="Lin Y.C."/>
            <person name="Xu Q."/>
            <person name="Chen L.J."/>
            <person name="Yoshida K."/>
            <person name="Fujiwara S."/>
            <person name="Wang Z.W."/>
            <person name="Zhang Y.Q."/>
            <person name="Mitsuda N."/>
            <person name="Wang M."/>
            <person name="Liu G.H."/>
            <person name="Pecoraro L."/>
            <person name="Huang H.X."/>
            <person name="Xiao X.J."/>
            <person name="Lin M."/>
            <person name="Wu X.Y."/>
            <person name="Wu W.L."/>
            <person name="Chen Y.Y."/>
            <person name="Chang S.B."/>
            <person name="Sakamoto S."/>
            <person name="Ohme-Takagi M."/>
            <person name="Yagi M."/>
            <person name="Zeng S.J."/>
            <person name="Shen C.Y."/>
            <person name="Yeh C.M."/>
            <person name="Luo Y.B."/>
            <person name="Tsai W.C."/>
            <person name="Van de Peer Y."/>
            <person name="Liu Z.J."/>
        </authorList>
    </citation>
    <scope>NUCLEOTIDE SEQUENCE [LARGE SCALE GENOMIC DNA]</scope>
    <source>
        <tissue evidence="8">The whole plant</tissue>
    </source>
</reference>
<dbReference type="InterPro" id="IPR000873">
    <property type="entry name" value="AMP-dep_synth/lig_dom"/>
</dbReference>
<comment type="catalytic activity">
    <reaction evidence="5">
        <text>(E)-4-coumarate + ATP + CoA = (E)-4-coumaroyl-CoA + AMP + diphosphate</text>
        <dbReference type="Rhea" id="RHEA:19641"/>
        <dbReference type="ChEBI" id="CHEBI:12876"/>
        <dbReference type="ChEBI" id="CHEBI:30616"/>
        <dbReference type="ChEBI" id="CHEBI:33019"/>
        <dbReference type="ChEBI" id="CHEBI:57287"/>
        <dbReference type="ChEBI" id="CHEBI:85008"/>
        <dbReference type="ChEBI" id="CHEBI:456215"/>
        <dbReference type="EC" id="6.2.1.12"/>
    </reaction>
    <physiologicalReaction direction="left-to-right" evidence="5">
        <dbReference type="Rhea" id="RHEA:19642"/>
    </physiologicalReaction>
</comment>
<evidence type="ECO:0000256" key="4">
    <source>
        <dbReference type="ARBA" id="ARBA00022840"/>
    </source>
</evidence>
<dbReference type="GO" id="GO:0016207">
    <property type="term" value="F:4-coumarate-CoA ligase activity"/>
    <property type="evidence" value="ECO:0007669"/>
    <property type="project" value="UniProtKB-EC"/>
</dbReference>
<keyword evidence="6" id="KW-0812">Transmembrane</keyword>
<organism evidence="8 9">
    <name type="scientific">Dendrobium catenatum</name>
    <dbReference type="NCBI Taxonomy" id="906689"/>
    <lineage>
        <taxon>Eukaryota</taxon>
        <taxon>Viridiplantae</taxon>
        <taxon>Streptophyta</taxon>
        <taxon>Embryophyta</taxon>
        <taxon>Tracheophyta</taxon>
        <taxon>Spermatophyta</taxon>
        <taxon>Magnoliopsida</taxon>
        <taxon>Liliopsida</taxon>
        <taxon>Asparagales</taxon>
        <taxon>Orchidaceae</taxon>
        <taxon>Epidendroideae</taxon>
        <taxon>Malaxideae</taxon>
        <taxon>Dendrobiinae</taxon>
        <taxon>Dendrobium</taxon>
    </lineage>
</organism>
<evidence type="ECO:0000256" key="1">
    <source>
        <dbReference type="ARBA" id="ARBA00006432"/>
    </source>
</evidence>
<evidence type="ECO:0000313" key="9">
    <source>
        <dbReference type="Proteomes" id="UP000233837"/>
    </source>
</evidence>